<comment type="caution">
    <text evidence="2">The sequence shown here is derived from an EMBL/GenBank/DDBJ whole genome shotgun (WGS) entry which is preliminary data.</text>
</comment>
<gene>
    <name evidence="2" type="ORF">SF301_2939</name>
</gene>
<dbReference type="EMBL" id="NEDR01000002">
    <property type="protein sequence ID" value="OXB26517.1"/>
    <property type="molecule type" value="Genomic_DNA"/>
</dbReference>
<reference evidence="2 3" key="1">
    <citation type="submission" date="2017-04" db="EMBL/GenBank/DDBJ databases">
        <title>Shigella flexneri 2a str. 301 Sequencing.</title>
        <authorList>
            <person name="Zhu Z."/>
        </authorList>
    </citation>
    <scope>NUCLEOTIDE SEQUENCE [LARGE SCALE GENOMIC DNA]</scope>
    <source>
        <strain evidence="2 3">301</strain>
    </source>
</reference>
<feature type="region of interest" description="Disordered" evidence="1">
    <location>
        <begin position="1"/>
        <end position="21"/>
    </location>
</feature>
<name>A0AB36PBC1_SHIFL</name>
<accession>A0AB36PBC1</accession>
<evidence type="ECO:0000256" key="1">
    <source>
        <dbReference type="SAM" id="MobiDB-lite"/>
    </source>
</evidence>
<dbReference type="Proteomes" id="UP000198358">
    <property type="component" value="Unassembled WGS sequence"/>
</dbReference>
<dbReference type="AlphaFoldDB" id="A0AB36PBC1"/>
<protein>
    <submittedName>
        <fullName evidence="2">Uncharacterized protein</fullName>
    </submittedName>
</protein>
<evidence type="ECO:0000313" key="2">
    <source>
        <dbReference type="EMBL" id="OXB26517.1"/>
    </source>
</evidence>
<evidence type="ECO:0000313" key="3">
    <source>
        <dbReference type="Proteomes" id="UP000198358"/>
    </source>
</evidence>
<feature type="compositionally biased region" description="Polar residues" evidence="1">
    <location>
        <begin position="1"/>
        <end position="18"/>
    </location>
</feature>
<sequence>MNQHQYNPVAPQQSTGSTKRVHFKNFASEWCGAPRKNKQ</sequence>
<proteinExistence type="predicted"/>
<organism evidence="2 3">
    <name type="scientific">Shigella flexneri 2a str. 301</name>
    <dbReference type="NCBI Taxonomy" id="198214"/>
    <lineage>
        <taxon>Bacteria</taxon>
        <taxon>Pseudomonadati</taxon>
        <taxon>Pseudomonadota</taxon>
        <taxon>Gammaproteobacteria</taxon>
        <taxon>Enterobacterales</taxon>
        <taxon>Enterobacteriaceae</taxon>
        <taxon>Shigella</taxon>
    </lineage>
</organism>